<dbReference type="Proteomes" id="UP001279734">
    <property type="component" value="Unassembled WGS sequence"/>
</dbReference>
<keyword evidence="2" id="KW-1185">Reference proteome</keyword>
<sequence>MPAGDMVLYATHKFGEAHTRWEMHKRFLICRIGRFGRCLAAFWRNTFRKSSWAKEDEFLRLKGKLSVVSIELSHYAPFMVEDEERNVDGSFKDYEMISRHLSTGVDNLWRGACKGDYL</sequence>
<comment type="caution">
    <text evidence="1">The sequence shown here is derived from an EMBL/GenBank/DDBJ whole genome shotgun (WGS) entry which is preliminary data.</text>
</comment>
<evidence type="ECO:0000313" key="1">
    <source>
        <dbReference type="EMBL" id="GMH04773.1"/>
    </source>
</evidence>
<name>A0AAD3S5C8_NEPGR</name>
<reference evidence="1" key="1">
    <citation type="submission" date="2023-05" db="EMBL/GenBank/DDBJ databases">
        <title>Nepenthes gracilis genome sequencing.</title>
        <authorList>
            <person name="Fukushima K."/>
        </authorList>
    </citation>
    <scope>NUCLEOTIDE SEQUENCE</scope>
    <source>
        <strain evidence="1">SING2019-196</strain>
    </source>
</reference>
<dbReference type="EMBL" id="BSYO01000005">
    <property type="protein sequence ID" value="GMH04773.1"/>
    <property type="molecule type" value="Genomic_DNA"/>
</dbReference>
<protein>
    <submittedName>
        <fullName evidence="1">Uncharacterized protein</fullName>
    </submittedName>
</protein>
<accession>A0AAD3S5C8</accession>
<dbReference type="AlphaFoldDB" id="A0AAD3S5C8"/>
<proteinExistence type="predicted"/>
<gene>
    <name evidence="1" type="ORF">Nepgr_006613</name>
</gene>
<evidence type="ECO:0000313" key="2">
    <source>
        <dbReference type="Proteomes" id="UP001279734"/>
    </source>
</evidence>
<organism evidence="1 2">
    <name type="scientific">Nepenthes gracilis</name>
    <name type="common">Slender pitcher plant</name>
    <dbReference type="NCBI Taxonomy" id="150966"/>
    <lineage>
        <taxon>Eukaryota</taxon>
        <taxon>Viridiplantae</taxon>
        <taxon>Streptophyta</taxon>
        <taxon>Embryophyta</taxon>
        <taxon>Tracheophyta</taxon>
        <taxon>Spermatophyta</taxon>
        <taxon>Magnoliopsida</taxon>
        <taxon>eudicotyledons</taxon>
        <taxon>Gunneridae</taxon>
        <taxon>Pentapetalae</taxon>
        <taxon>Caryophyllales</taxon>
        <taxon>Nepenthaceae</taxon>
        <taxon>Nepenthes</taxon>
    </lineage>
</organism>